<dbReference type="RefSeq" id="WP_005359394.1">
    <property type="nucleotide sequence ID" value="NZ_CAUBDO010000021.1"/>
</dbReference>
<evidence type="ECO:0000313" key="4">
    <source>
        <dbReference type="Proteomes" id="UP000284598"/>
    </source>
</evidence>
<evidence type="ECO:0000256" key="1">
    <source>
        <dbReference type="SAM" id="Phobius"/>
    </source>
</evidence>
<evidence type="ECO:0000313" key="3">
    <source>
        <dbReference type="EMBL" id="RHA57507.1"/>
    </source>
</evidence>
<keyword evidence="5" id="KW-1185">Reference proteome</keyword>
<evidence type="ECO:0000313" key="5">
    <source>
        <dbReference type="Proteomes" id="UP000284779"/>
    </source>
</evidence>
<dbReference type="EMBL" id="QSFO01000001">
    <property type="protein sequence ID" value="RHA57507.1"/>
    <property type="molecule type" value="Genomic_DNA"/>
</dbReference>
<proteinExistence type="predicted"/>
<keyword evidence="1" id="KW-0812">Transmembrane</keyword>
<dbReference type="Proteomes" id="UP000284598">
    <property type="component" value="Unassembled WGS sequence"/>
</dbReference>
<comment type="caution">
    <text evidence="2">The sequence shown here is derived from an EMBL/GenBank/DDBJ whole genome shotgun (WGS) entry which is preliminary data.</text>
</comment>
<gene>
    <name evidence="3" type="ORF">DW929_01400</name>
    <name evidence="2" type="ORF">DW944_03260</name>
</gene>
<name>A0A413RC18_9FIRM</name>
<feature type="transmembrane region" description="Helical" evidence="1">
    <location>
        <begin position="68"/>
        <end position="89"/>
    </location>
</feature>
<keyword evidence="1" id="KW-0472">Membrane</keyword>
<keyword evidence="1" id="KW-1133">Transmembrane helix</keyword>
<protein>
    <submittedName>
        <fullName evidence="2">TIGR04086 family membrane protein</fullName>
    </submittedName>
</protein>
<dbReference type="EMBL" id="QSFD01000002">
    <property type="protein sequence ID" value="RHA20167.1"/>
    <property type="molecule type" value="Genomic_DNA"/>
</dbReference>
<dbReference type="InterPro" id="IPR023804">
    <property type="entry name" value="DUF3792_TM"/>
</dbReference>
<dbReference type="Proteomes" id="UP000284779">
    <property type="component" value="Unassembled WGS sequence"/>
</dbReference>
<dbReference type="Pfam" id="PF12670">
    <property type="entry name" value="DUF3792"/>
    <property type="match status" value="1"/>
</dbReference>
<feature type="transmembrane region" description="Helical" evidence="1">
    <location>
        <begin position="95"/>
        <end position="117"/>
    </location>
</feature>
<feature type="transmembrane region" description="Helical" evidence="1">
    <location>
        <begin position="12"/>
        <end position="33"/>
    </location>
</feature>
<reference evidence="4 5" key="1">
    <citation type="submission" date="2018-08" db="EMBL/GenBank/DDBJ databases">
        <title>A genome reference for cultivated species of the human gut microbiota.</title>
        <authorList>
            <person name="Zou Y."/>
            <person name="Xue W."/>
            <person name="Luo G."/>
        </authorList>
    </citation>
    <scope>NUCLEOTIDE SEQUENCE [LARGE SCALE GENOMIC DNA]</scope>
    <source>
        <strain evidence="3 4">AM43-2</strain>
        <strain evidence="2 5">AM44-11BH</strain>
    </source>
</reference>
<evidence type="ECO:0000313" key="2">
    <source>
        <dbReference type="EMBL" id="RHA20167.1"/>
    </source>
</evidence>
<accession>A0A413RC18</accession>
<feature type="transmembrane region" description="Helical" evidence="1">
    <location>
        <begin position="39"/>
        <end position="59"/>
    </location>
</feature>
<sequence>MKKIAGLILKELLVQIILSTVLVVILAFIVFELSLGDGIIRIMILAIYGICSLVGGLILGKNIQKRKFLWGLVAGAIYIGLIMGISFIIRDETGGGAIGLGTGVAVALGFGTFGGMLG</sequence>
<dbReference type="NCBIfam" id="TIGR04086">
    <property type="entry name" value="TIGR04086_membr"/>
    <property type="match status" value="1"/>
</dbReference>
<organism evidence="2 5">
    <name type="scientific">Eubacterium ventriosum</name>
    <dbReference type="NCBI Taxonomy" id="39496"/>
    <lineage>
        <taxon>Bacteria</taxon>
        <taxon>Bacillati</taxon>
        <taxon>Bacillota</taxon>
        <taxon>Clostridia</taxon>
        <taxon>Eubacteriales</taxon>
        <taxon>Eubacteriaceae</taxon>
        <taxon>Eubacterium</taxon>
    </lineage>
</organism>
<dbReference type="AlphaFoldDB" id="A0A413RC18"/>